<dbReference type="Pfam" id="PF13565">
    <property type="entry name" value="HTH_32"/>
    <property type="match status" value="1"/>
</dbReference>
<organism evidence="1">
    <name type="scientific">uncultured Armatimonadetes bacterium</name>
    <dbReference type="NCBI Taxonomy" id="157466"/>
    <lineage>
        <taxon>Bacteria</taxon>
        <taxon>Bacillati</taxon>
        <taxon>Armatimonadota</taxon>
        <taxon>environmental samples</taxon>
    </lineage>
</organism>
<dbReference type="AlphaFoldDB" id="A0A6J4HE73"/>
<dbReference type="InterPro" id="IPR009057">
    <property type="entry name" value="Homeodomain-like_sf"/>
</dbReference>
<evidence type="ECO:0008006" key="2">
    <source>
        <dbReference type="Google" id="ProtNLM"/>
    </source>
</evidence>
<accession>A0A6J4HE73</accession>
<dbReference type="SUPFAM" id="SSF46689">
    <property type="entry name" value="Homeodomain-like"/>
    <property type="match status" value="1"/>
</dbReference>
<reference evidence="1" key="1">
    <citation type="submission" date="2020-02" db="EMBL/GenBank/DDBJ databases">
        <authorList>
            <person name="Meier V. D."/>
        </authorList>
    </citation>
    <scope>NUCLEOTIDE SEQUENCE</scope>
    <source>
        <strain evidence="1">AVDCRST_MAG63</strain>
    </source>
</reference>
<proteinExistence type="predicted"/>
<gene>
    <name evidence="1" type="ORF">AVDCRST_MAG63-522</name>
</gene>
<name>A0A6J4HE73_9BACT</name>
<protein>
    <recommendedName>
        <fullName evidence="2">Transposase</fullName>
    </recommendedName>
</protein>
<evidence type="ECO:0000313" key="1">
    <source>
        <dbReference type="EMBL" id="CAA9221919.1"/>
    </source>
</evidence>
<dbReference type="EMBL" id="CADCTO010000070">
    <property type="protein sequence ID" value="CAA9221919.1"/>
    <property type="molecule type" value="Genomic_DNA"/>
</dbReference>
<sequence>MAKRYRVALTDEERDRLESLTRKGTASVRMVRRARTLLLAAEERRDEDIAAALHIGVATVERTRRRCVEEGVDAALRERPRPGARPKLGPKAQAYVVALACTKPPEGRHRWTLRLLADRVVELELAPDITPEAIRLLLKRTGSSRGSRRSG</sequence>